<evidence type="ECO:0000313" key="5">
    <source>
        <dbReference type="EMBL" id="GAF01570.1"/>
    </source>
</evidence>
<dbReference type="SUPFAM" id="SSF51215">
    <property type="entry name" value="Regulatory protein AraC"/>
    <property type="match status" value="1"/>
</dbReference>
<dbReference type="InterPro" id="IPR014710">
    <property type="entry name" value="RmlC-like_jellyroll"/>
</dbReference>
<dbReference type="GO" id="GO:0043565">
    <property type="term" value="F:sequence-specific DNA binding"/>
    <property type="evidence" value="ECO:0007669"/>
    <property type="project" value="InterPro"/>
</dbReference>
<dbReference type="PRINTS" id="PR00032">
    <property type="entry name" value="HTHARAC"/>
</dbReference>
<dbReference type="AlphaFoldDB" id="W7XUA2"/>
<evidence type="ECO:0000259" key="4">
    <source>
        <dbReference type="PROSITE" id="PS01124"/>
    </source>
</evidence>
<keyword evidence="2" id="KW-0238">DNA-binding</keyword>
<evidence type="ECO:0000256" key="1">
    <source>
        <dbReference type="ARBA" id="ARBA00023015"/>
    </source>
</evidence>
<dbReference type="InterPro" id="IPR003313">
    <property type="entry name" value="AraC-bd"/>
</dbReference>
<evidence type="ECO:0000256" key="2">
    <source>
        <dbReference type="ARBA" id="ARBA00023125"/>
    </source>
</evidence>
<keyword evidence="3" id="KW-0804">Transcription</keyword>
<dbReference type="GO" id="GO:0003700">
    <property type="term" value="F:DNA-binding transcription factor activity"/>
    <property type="evidence" value="ECO:0007669"/>
    <property type="project" value="InterPro"/>
</dbReference>
<dbReference type="eggNOG" id="COG0662">
    <property type="taxonomic scope" value="Bacteria"/>
</dbReference>
<dbReference type="PROSITE" id="PS01124">
    <property type="entry name" value="HTH_ARAC_FAMILY_2"/>
    <property type="match status" value="1"/>
</dbReference>
<accession>W7XUA2</accession>
<keyword evidence="1" id="KW-0805">Transcription regulation</keyword>
<dbReference type="Gene3D" id="2.60.120.10">
    <property type="entry name" value="Jelly Rolls"/>
    <property type="match status" value="1"/>
</dbReference>
<proteinExistence type="predicted"/>
<evidence type="ECO:0000313" key="6">
    <source>
        <dbReference type="Proteomes" id="UP000019402"/>
    </source>
</evidence>
<dbReference type="eggNOG" id="COG2207">
    <property type="taxonomic scope" value="Bacteria"/>
</dbReference>
<dbReference type="InterPro" id="IPR037923">
    <property type="entry name" value="HTH-like"/>
</dbReference>
<gene>
    <name evidence="5" type="ORF">JCM21142_182</name>
</gene>
<dbReference type="Pfam" id="PF12833">
    <property type="entry name" value="HTH_18"/>
    <property type="match status" value="1"/>
</dbReference>
<dbReference type="InterPro" id="IPR009057">
    <property type="entry name" value="Homeodomain-like_sf"/>
</dbReference>
<dbReference type="EMBL" id="BAMD01000001">
    <property type="protein sequence ID" value="GAF01570.1"/>
    <property type="molecule type" value="Genomic_DNA"/>
</dbReference>
<organism evidence="5 6">
    <name type="scientific">Saccharicrinis fermentans DSM 9555 = JCM 21142</name>
    <dbReference type="NCBI Taxonomy" id="869213"/>
    <lineage>
        <taxon>Bacteria</taxon>
        <taxon>Pseudomonadati</taxon>
        <taxon>Bacteroidota</taxon>
        <taxon>Bacteroidia</taxon>
        <taxon>Marinilabiliales</taxon>
        <taxon>Marinilabiliaceae</taxon>
        <taxon>Saccharicrinis</taxon>
    </lineage>
</organism>
<dbReference type="InterPro" id="IPR018060">
    <property type="entry name" value="HTH_AraC"/>
</dbReference>
<dbReference type="SUPFAM" id="SSF46689">
    <property type="entry name" value="Homeodomain-like"/>
    <property type="match status" value="1"/>
</dbReference>
<keyword evidence="6" id="KW-1185">Reference proteome</keyword>
<comment type="caution">
    <text evidence="5">The sequence shown here is derived from an EMBL/GenBank/DDBJ whole genome shotgun (WGS) entry which is preliminary data.</text>
</comment>
<dbReference type="InterPro" id="IPR020449">
    <property type="entry name" value="Tscrpt_reg_AraC-type_HTH"/>
</dbReference>
<dbReference type="OrthoDB" id="2569619at2"/>
<dbReference type="PANTHER" id="PTHR43280:SF34">
    <property type="entry name" value="ARAC-FAMILY TRANSCRIPTIONAL REGULATOR"/>
    <property type="match status" value="1"/>
</dbReference>
<dbReference type="Pfam" id="PF02311">
    <property type="entry name" value="AraC_binding"/>
    <property type="match status" value="1"/>
</dbReference>
<dbReference type="Gene3D" id="1.10.10.60">
    <property type="entry name" value="Homeodomain-like"/>
    <property type="match status" value="1"/>
</dbReference>
<sequence>MLEKKFQLNNFIATEQEAFHIARTTIHSKNDLRLHNHEFAEVFWIKEGNGIHLINQQEVPLTKGTLCMIRPNDKHTFKLDKNHENLVITNIAFDKNNLQSYKQRYFSNNNSCFWLKEDLPFTVQLDIDQLNELSAITDRLISQPRGILELDYIMIHIFRLANTIKGEQSHIPHWLAYALENYNTPEKFKGGIQGFVALTERSVDHVNRMLQKHLKQTLTETVIKAKLLYAGQQLSMTNSPIKTICHNCGFESVSYFYRLFKKQAGCTPVEFRKKNHKIF</sequence>
<dbReference type="RefSeq" id="WP_044211818.1">
    <property type="nucleotide sequence ID" value="NZ_BAMD01000001.1"/>
</dbReference>
<reference evidence="5 6" key="1">
    <citation type="journal article" date="2014" name="Genome Announc.">
        <title>Draft Genome Sequence of Cytophaga fermentans JCM 21142T, a Facultative Anaerobe Isolated from Marine Mud.</title>
        <authorList>
            <person name="Starns D."/>
            <person name="Oshima K."/>
            <person name="Suda W."/>
            <person name="Iino T."/>
            <person name="Yuki M."/>
            <person name="Inoue J."/>
            <person name="Kitamura K."/>
            <person name="Iida T."/>
            <person name="Darby A."/>
            <person name="Hattori M."/>
            <person name="Ohkuma M."/>
        </authorList>
    </citation>
    <scope>NUCLEOTIDE SEQUENCE [LARGE SCALE GENOMIC DNA]</scope>
    <source>
        <strain evidence="5 6">JCM 21142</strain>
    </source>
</reference>
<name>W7XUA2_9BACT</name>
<dbReference type="STRING" id="869213.GCA_000517085_04575"/>
<evidence type="ECO:0000256" key="3">
    <source>
        <dbReference type="ARBA" id="ARBA00023163"/>
    </source>
</evidence>
<dbReference type="Proteomes" id="UP000019402">
    <property type="component" value="Unassembled WGS sequence"/>
</dbReference>
<dbReference type="SMART" id="SM00342">
    <property type="entry name" value="HTH_ARAC"/>
    <property type="match status" value="1"/>
</dbReference>
<dbReference type="PANTHER" id="PTHR43280">
    <property type="entry name" value="ARAC-FAMILY TRANSCRIPTIONAL REGULATOR"/>
    <property type="match status" value="1"/>
</dbReference>
<feature type="domain" description="HTH araC/xylS-type" evidence="4">
    <location>
        <begin position="202"/>
        <end position="274"/>
    </location>
</feature>
<protein>
    <submittedName>
        <fullName evidence="5">Chb operon repressor</fullName>
    </submittedName>
</protein>